<sequence length="131" mass="13426">MRVGCASVALALPLALGPLPALAAPAESTPETGVPASPDLESLRRQWHRCVRQAYSGQPVSVPKQAAQNAALAECKPAEDAYVAGVLAAQGSEGASAHDGHSLTSRARAWMASVAAYVVDPVTAWLGGLTR</sequence>
<evidence type="ECO:0008006" key="4">
    <source>
        <dbReference type="Google" id="ProtNLM"/>
    </source>
</evidence>
<protein>
    <recommendedName>
        <fullName evidence="4">Secreted protein</fullName>
    </recommendedName>
</protein>
<proteinExistence type="predicted"/>
<evidence type="ECO:0000256" key="1">
    <source>
        <dbReference type="SAM" id="SignalP"/>
    </source>
</evidence>
<evidence type="ECO:0000313" key="2">
    <source>
        <dbReference type="EMBL" id="GJE27332.1"/>
    </source>
</evidence>
<comment type="caution">
    <text evidence="2">The sequence shown here is derived from an EMBL/GenBank/DDBJ whole genome shotgun (WGS) entry which is preliminary data.</text>
</comment>
<gene>
    <name evidence="2" type="ORF">LKMONMHP_2190</name>
</gene>
<dbReference type="RefSeq" id="WP_238311172.1">
    <property type="nucleotide sequence ID" value="NZ_BPQV01000005.1"/>
</dbReference>
<dbReference type="Proteomes" id="UP001055156">
    <property type="component" value="Unassembled WGS sequence"/>
</dbReference>
<dbReference type="EMBL" id="BPQV01000005">
    <property type="protein sequence ID" value="GJE27332.1"/>
    <property type="molecule type" value="Genomic_DNA"/>
</dbReference>
<evidence type="ECO:0000313" key="3">
    <source>
        <dbReference type="Proteomes" id="UP001055156"/>
    </source>
</evidence>
<name>A0ABQ4T9S1_METOR</name>
<feature type="signal peptide" evidence="1">
    <location>
        <begin position="1"/>
        <end position="23"/>
    </location>
</feature>
<organism evidence="2 3">
    <name type="scientific">Methylobacterium organophilum</name>
    <dbReference type="NCBI Taxonomy" id="410"/>
    <lineage>
        <taxon>Bacteria</taxon>
        <taxon>Pseudomonadati</taxon>
        <taxon>Pseudomonadota</taxon>
        <taxon>Alphaproteobacteria</taxon>
        <taxon>Hyphomicrobiales</taxon>
        <taxon>Methylobacteriaceae</taxon>
        <taxon>Methylobacterium</taxon>
    </lineage>
</organism>
<feature type="chain" id="PRO_5045200923" description="Secreted protein" evidence="1">
    <location>
        <begin position="24"/>
        <end position="131"/>
    </location>
</feature>
<keyword evidence="1" id="KW-0732">Signal</keyword>
<reference evidence="2" key="1">
    <citation type="journal article" date="2021" name="Front. Microbiol.">
        <title>Comprehensive Comparative Genomics and Phenotyping of Methylobacterium Species.</title>
        <authorList>
            <person name="Alessa O."/>
            <person name="Ogura Y."/>
            <person name="Fujitani Y."/>
            <person name="Takami H."/>
            <person name="Hayashi T."/>
            <person name="Sahin N."/>
            <person name="Tani A."/>
        </authorList>
    </citation>
    <scope>NUCLEOTIDE SEQUENCE</scope>
    <source>
        <strain evidence="2">NBRC 15689</strain>
    </source>
</reference>
<accession>A0ABQ4T9S1</accession>
<reference evidence="2" key="2">
    <citation type="submission" date="2021-08" db="EMBL/GenBank/DDBJ databases">
        <authorList>
            <person name="Tani A."/>
            <person name="Ola A."/>
            <person name="Ogura Y."/>
            <person name="Katsura K."/>
            <person name="Hayashi T."/>
        </authorList>
    </citation>
    <scope>NUCLEOTIDE SEQUENCE</scope>
    <source>
        <strain evidence="2">NBRC 15689</strain>
    </source>
</reference>
<keyword evidence="3" id="KW-1185">Reference proteome</keyword>